<dbReference type="Gene3D" id="1.10.10.60">
    <property type="entry name" value="Homeodomain-like"/>
    <property type="match status" value="1"/>
</dbReference>
<dbReference type="PANTHER" id="PTHR46796">
    <property type="entry name" value="HTH-TYPE TRANSCRIPTIONAL ACTIVATOR RHAS-RELATED"/>
    <property type="match status" value="1"/>
</dbReference>
<evidence type="ECO:0000256" key="4">
    <source>
        <dbReference type="SAM" id="MobiDB-lite"/>
    </source>
</evidence>
<evidence type="ECO:0000256" key="2">
    <source>
        <dbReference type="ARBA" id="ARBA00023125"/>
    </source>
</evidence>
<evidence type="ECO:0000256" key="3">
    <source>
        <dbReference type="ARBA" id="ARBA00023163"/>
    </source>
</evidence>
<dbReference type="Pfam" id="PF14525">
    <property type="entry name" value="AraC_binding_2"/>
    <property type="match status" value="1"/>
</dbReference>
<dbReference type="InterPro" id="IPR009057">
    <property type="entry name" value="Homeodomain-like_sf"/>
</dbReference>
<comment type="caution">
    <text evidence="6">The sequence shown here is derived from an EMBL/GenBank/DDBJ whole genome shotgun (WGS) entry which is preliminary data.</text>
</comment>
<evidence type="ECO:0000313" key="7">
    <source>
        <dbReference type="Proteomes" id="UP001165378"/>
    </source>
</evidence>
<dbReference type="PANTHER" id="PTHR46796:SF6">
    <property type="entry name" value="ARAC SUBFAMILY"/>
    <property type="match status" value="1"/>
</dbReference>
<dbReference type="GO" id="GO:0043565">
    <property type="term" value="F:sequence-specific DNA binding"/>
    <property type="evidence" value="ECO:0007669"/>
    <property type="project" value="InterPro"/>
</dbReference>
<dbReference type="PROSITE" id="PS00041">
    <property type="entry name" value="HTH_ARAC_FAMILY_1"/>
    <property type="match status" value="1"/>
</dbReference>
<dbReference type="Pfam" id="PF12833">
    <property type="entry name" value="HTH_18"/>
    <property type="match status" value="1"/>
</dbReference>
<organism evidence="6 7">
    <name type="scientific">Yinghuangia soli</name>
    <dbReference type="NCBI Taxonomy" id="2908204"/>
    <lineage>
        <taxon>Bacteria</taxon>
        <taxon>Bacillati</taxon>
        <taxon>Actinomycetota</taxon>
        <taxon>Actinomycetes</taxon>
        <taxon>Kitasatosporales</taxon>
        <taxon>Streptomycetaceae</taxon>
        <taxon>Yinghuangia</taxon>
    </lineage>
</organism>
<dbReference type="SMART" id="SM00342">
    <property type="entry name" value="HTH_ARAC"/>
    <property type="match status" value="1"/>
</dbReference>
<feature type="domain" description="HTH araC/xylS-type" evidence="5">
    <location>
        <begin position="251"/>
        <end position="352"/>
    </location>
</feature>
<keyword evidence="3" id="KW-0804">Transcription</keyword>
<dbReference type="Proteomes" id="UP001165378">
    <property type="component" value="Unassembled WGS sequence"/>
</dbReference>
<dbReference type="SUPFAM" id="SSF46689">
    <property type="entry name" value="Homeodomain-like"/>
    <property type="match status" value="1"/>
</dbReference>
<keyword evidence="2" id="KW-0238">DNA-binding</keyword>
<accession>A0AA41PV64</accession>
<keyword evidence="7" id="KW-1185">Reference proteome</keyword>
<gene>
    <name evidence="6" type="ORF">LZ495_00985</name>
</gene>
<feature type="region of interest" description="Disordered" evidence="4">
    <location>
        <begin position="160"/>
        <end position="180"/>
    </location>
</feature>
<evidence type="ECO:0000313" key="6">
    <source>
        <dbReference type="EMBL" id="MCF2525801.1"/>
    </source>
</evidence>
<dbReference type="InterPro" id="IPR018060">
    <property type="entry name" value="HTH_AraC"/>
</dbReference>
<dbReference type="EMBL" id="JAKFHA010000001">
    <property type="protein sequence ID" value="MCF2525801.1"/>
    <property type="molecule type" value="Genomic_DNA"/>
</dbReference>
<name>A0AA41PV64_9ACTN</name>
<evidence type="ECO:0000256" key="1">
    <source>
        <dbReference type="ARBA" id="ARBA00023015"/>
    </source>
</evidence>
<keyword evidence="1" id="KW-0805">Transcription regulation</keyword>
<dbReference type="InterPro" id="IPR035418">
    <property type="entry name" value="AraC-bd_2"/>
</dbReference>
<dbReference type="PROSITE" id="PS01124">
    <property type="entry name" value="HTH_ARAC_FAMILY_2"/>
    <property type="match status" value="1"/>
</dbReference>
<protein>
    <submittedName>
        <fullName evidence="6">Helix-turn-helix domain-containing protein</fullName>
    </submittedName>
</protein>
<dbReference type="AlphaFoldDB" id="A0AA41PV64"/>
<sequence length="357" mass="37780">MSDFDTWRSVVRDTFFPAELERPAGHSFAARLRHGTLGPMGLARIEATPHNFRRTAADVARQRADAYDVVLVLDGRGSAAQGGLGGELDRGHLVIADTTRPYRIDFESPFRLAQLVLPHALLGTEPEELAAVTGVPVETDRGTAALLAALLTQVTEPAGLAAPVGPGSPAGSDSRSASAPGIEPHVADAVAALCRAVAAELLAAAKPVTGTPARHTLPDSPTPASAPALVPPGVTSGPASGTEAQRHALRTRVLAWIDDHLDDPTLDPAAIAAAHYISTRYLHLLFKDQPVSVARHVRERRLDRIRRDLADPAYLGTPVSAVAARWAIGDAAQFSRLFRDRYGVSPSAYRTAAHATH</sequence>
<reference evidence="6" key="1">
    <citation type="submission" date="2022-01" db="EMBL/GenBank/DDBJ databases">
        <title>Genome-Based Taxonomic Classification of the Phylum Actinobacteria.</title>
        <authorList>
            <person name="Gao Y."/>
        </authorList>
    </citation>
    <scope>NUCLEOTIDE SEQUENCE</scope>
    <source>
        <strain evidence="6">KLBMP 8922</strain>
    </source>
</reference>
<dbReference type="GO" id="GO:0003700">
    <property type="term" value="F:DNA-binding transcription factor activity"/>
    <property type="evidence" value="ECO:0007669"/>
    <property type="project" value="InterPro"/>
</dbReference>
<evidence type="ECO:0000259" key="5">
    <source>
        <dbReference type="PROSITE" id="PS01124"/>
    </source>
</evidence>
<dbReference type="RefSeq" id="WP_235049827.1">
    <property type="nucleotide sequence ID" value="NZ_JAKFHA010000001.1"/>
</dbReference>
<proteinExistence type="predicted"/>
<dbReference type="InterPro" id="IPR018062">
    <property type="entry name" value="HTH_AraC-typ_CS"/>
</dbReference>
<dbReference type="InterPro" id="IPR050204">
    <property type="entry name" value="AraC_XylS_family_regulators"/>
</dbReference>
<feature type="region of interest" description="Disordered" evidence="4">
    <location>
        <begin position="210"/>
        <end position="245"/>
    </location>
</feature>